<keyword evidence="2" id="KW-0479">Metal-binding</keyword>
<dbReference type="PANTHER" id="PTHR46179">
    <property type="entry name" value="ZINC FINGER PROTEIN"/>
    <property type="match status" value="1"/>
</dbReference>
<dbReference type="InterPro" id="IPR051061">
    <property type="entry name" value="Zinc_finger_trans_reg"/>
</dbReference>
<dbReference type="PROSITE" id="PS00028">
    <property type="entry name" value="ZINC_FINGER_C2H2_1"/>
    <property type="match status" value="1"/>
</dbReference>
<dbReference type="Gene3D" id="3.30.160.60">
    <property type="entry name" value="Classic Zinc Finger"/>
    <property type="match status" value="2"/>
</dbReference>
<keyword evidence="12" id="KW-1185">Reference proteome</keyword>
<feature type="region of interest" description="Disordered" evidence="9">
    <location>
        <begin position="198"/>
        <end position="262"/>
    </location>
</feature>
<dbReference type="AlphaFoldDB" id="A0AAN7CAM6"/>
<organism evidence="11 12">
    <name type="scientific">Achaetomium macrosporum</name>
    <dbReference type="NCBI Taxonomy" id="79813"/>
    <lineage>
        <taxon>Eukaryota</taxon>
        <taxon>Fungi</taxon>
        <taxon>Dikarya</taxon>
        <taxon>Ascomycota</taxon>
        <taxon>Pezizomycotina</taxon>
        <taxon>Sordariomycetes</taxon>
        <taxon>Sordariomycetidae</taxon>
        <taxon>Sordariales</taxon>
        <taxon>Chaetomiaceae</taxon>
        <taxon>Achaetomium</taxon>
    </lineage>
</organism>
<evidence type="ECO:0000256" key="5">
    <source>
        <dbReference type="ARBA" id="ARBA00023015"/>
    </source>
</evidence>
<keyword evidence="4" id="KW-0862">Zinc</keyword>
<feature type="domain" description="C2H2-type" evidence="10">
    <location>
        <begin position="176"/>
        <end position="205"/>
    </location>
</feature>
<dbReference type="InterPro" id="IPR036236">
    <property type="entry name" value="Znf_C2H2_sf"/>
</dbReference>
<evidence type="ECO:0000256" key="8">
    <source>
        <dbReference type="PROSITE-ProRule" id="PRU00042"/>
    </source>
</evidence>
<dbReference type="GO" id="GO:0008270">
    <property type="term" value="F:zinc ion binding"/>
    <property type="evidence" value="ECO:0007669"/>
    <property type="project" value="UniProtKB-KW"/>
</dbReference>
<evidence type="ECO:0000256" key="1">
    <source>
        <dbReference type="ARBA" id="ARBA00004123"/>
    </source>
</evidence>
<feature type="compositionally biased region" description="Low complexity" evidence="9">
    <location>
        <begin position="218"/>
        <end position="234"/>
    </location>
</feature>
<reference evidence="11" key="1">
    <citation type="journal article" date="2023" name="Mol. Phylogenet. Evol.">
        <title>Genome-scale phylogeny and comparative genomics of the fungal order Sordariales.</title>
        <authorList>
            <person name="Hensen N."/>
            <person name="Bonometti L."/>
            <person name="Westerberg I."/>
            <person name="Brannstrom I.O."/>
            <person name="Guillou S."/>
            <person name="Cros-Aarteil S."/>
            <person name="Calhoun S."/>
            <person name="Haridas S."/>
            <person name="Kuo A."/>
            <person name="Mondo S."/>
            <person name="Pangilinan J."/>
            <person name="Riley R."/>
            <person name="LaButti K."/>
            <person name="Andreopoulos B."/>
            <person name="Lipzen A."/>
            <person name="Chen C."/>
            <person name="Yan M."/>
            <person name="Daum C."/>
            <person name="Ng V."/>
            <person name="Clum A."/>
            <person name="Steindorff A."/>
            <person name="Ohm R.A."/>
            <person name="Martin F."/>
            <person name="Silar P."/>
            <person name="Natvig D.O."/>
            <person name="Lalanne C."/>
            <person name="Gautier V."/>
            <person name="Ament-Velasquez S.L."/>
            <person name="Kruys A."/>
            <person name="Hutchinson M.I."/>
            <person name="Powell A.J."/>
            <person name="Barry K."/>
            <person name="Miller A.N."/>
            <person name="Grigoriev I.V."/>
            <person name="Debuchy R."/>
            <person name="Gladieux P."/>
            <person name="Hiltunen Thoren M."/>
            <person name="Johannesson H."/>
        </authorList>
    </citation>
    <scope>NUCLEOTIDE SEQUENCE</scope>
    <source>
        <strain evidence="11">CBS 532.94</strain>
    </source>
</reference>
<keyword evidence="7" id="KW-0539">Nucleus</keyword>
<keyword evidence="6" id="KW-0804">Transcription</keyword>
<dbReference type="InterPro" id="IPR013087">
    <property type="entry name" value="Znf_C2H2_type"/>
</dbReference>
<keyword evidence="3 8" id="KW-0863">Zinc-finger</keyword>
<dbReference type="PANTHER" id="PTHR46179:SF13">
    <property type="entry name" value="C2H2-TYPE DOMAIN-CONTAINING PROTEIN"/>
    <property type="match status" value="1"/>
</dbReference>
<evidence type="ECO:0000256" key="9">
    <source>
        <dbReference type="SAM" id="MobiDB-lite"/>
    </source>
</evidence>
<evidence type="ECO:0000256" key="3">
    <source>
        <dbReference type="ARBA" id="ARBA00022771"/>
    </source>
</evidence>
<evidence type="ECO:0000313" key="12">
    <source>
        <dbReference type="Proteomes" id="UP001303760"/>
    </source>
</evidence>
<name>A0AAN7CAM6_9PEZI</name>
<dbReference type="GO" id="GO:0005634">
    <property type="term" value="C:nucleus"/>
    <property type="evidence" value="ECO:0007669"/>
    <property type="project" value="UniProtKB-SubCell"/>
</dbReference>
<dbReference type="SUPFAM" id="SSF57667">
    <property type="entry name" value="beta-beta-alpha zinc fingers"/>
    <property type="match status" value="1"/>
</dbReference>
<gene>
    <name evidence="11" type="ORF">C8A03DRAFT_15264</name>
</gene>
<feature type="compositionally biased region" description="Basic and acidic residues" evidence="9">
    <location>
        <begin position="198"/>
        <end position="217"/>
    </location>
</feature>
<protein>
    <submittedName>
        <fullName evidence="11">Transcriptional regulator NRG1</fullName>
    </submittedName>
</protein>
<evidence type="ECO:0000256" key="7">
    <source>
        <dbReference type="ARBA" id="ARBA00023242"/>
    </source>
</evidence>
<dbReference type="GO" id="GO:0006357">
    <property type="term" value="P:regulation of transcription by RNA polymerase II"/>
    <property type="evidence" value="ECO:0007669"/>
    <property type="project" value="TreeGrafter"/>
</dbReference>
<comment type="subcellular location">
    <subcellularLocation>
        <location evidence="1">Nucleus</location>
    </subcellularLocation>
</comment>
<feature type="domain" description="C2H2-type" evidence="10">
    <location>
        <begin position="143"/>
        <end position="175"/>
    </location>
</feature>
<comment type="caution">
    <text evidence="11">The sequence shown here is derived from an EMBL/GenBank/DDBJ whole genome shotgun (WGS) entry which is preliminary data.</text>
</comment>
<evidence type="ECO:0000256" key="6">
    <source>
        <dbReference type="ARBA" id="ARBA00023163"/>
    </source>
</evidence>
<dbReference type="FunFam" id="3.30.160.60:FF:001075">
    <property type="entry name" value="Zinc finger, C2H2-type/integrase, DNA-binding protein"/>
    <property type="match status" value="1"/>
</dbReference>
<dbReference type="SMART" id="SM00355">
    <property type="entry name" value="ZnF_C2H2"/>
    <property type="match status" value="2"/>
</dbReference>
<feature type="compositionally biased region" description="Basic and acidic residues" evidence="9">
    <location>
        <begin position="134"/>
        <end position="144"/>
    </location>
</feature>
<reference evidence="11" key="2">
    <citation type="submission" date="2023-05" db="EMBL/GenBank/DDBJ databases">
        <authorList>
            <consortium name="Lawrence Berkeley National Laboratory"/>
            <person name="Steindorff A."/>
            <person name="Hensen N."/>
            <person name="Bonometti L."/>
            <person name="Westerberg I."/>
            <person name="Brannstrom I.O."/>
            <person name="Guillou S."/>
            <person name="Cros-Aarteil S."/>
            <person name="Calhoun S."/>
            <person name="Haridas S."/>
            <person name="Kuo A."/>
            <person name="Mondo S."/>
            <person name="Pangilinan J."/>
            <person name="Riley R."/>
            <person name="Labutti K."/>
            <person name="Andreopoulos B."/>
            <person name="Lipzen A."/>
            <person name="Chen C."/>
            <person name="Yanf M."/>
            <person name="Daum C."/>
            <person name="Ng V."/>
            <person name="Clum A."/>
            <person name="Ohm R."/>
            <person name="Martin F."/>
            <person name="Silar P."/>
            <person name="Natvig D."/>
            <person name="Lalanne C."/>
            <person name="Gautier V."/>
            <person name="Ament-Velasquez S.L."/>
            <person name="Kruys A."/>
            <person name="Hutchinson M.I."/>
            <person name="Powell A.J."/>
            <person name="Barry K."/>
            <person name="Miller A.N."/>
            <person name="Grigoriev I.V."/>
            <person name="Debuchy R."/>
            <person name="Gladieux P."/>
            <person name="Thoren M.H."/>
            <person name="Johannesson H."/>
        </authorList>
    </citation>
    <scope>NUCLEOTIDE SEQUENCE</scope>
    <source>
        <strain evidence="11">CBS 532.94</strain>
    </source>
</reference>
<feature type="region of interest" description="Disordered" evidence="9">
    <location>
        <begin position="104"/>
        <end position="144"/>
    </location>
</feature>
<feature type="region of interest" description="Disordered" evidence="9">
    <location>
        <begin position="24"/>
        <end position="72"/>
    </location>
</feature>
<evidence type="ECO:0000313" key="11">
    <source>
        <dbReference type="EMBL" id="KAK4238240.1"/>
    </source>
</evidence>
<proteinExistence type="predicted"/>
<sequence>MHGLDASGRRISLLNDEDDLLWNTSRSHPSYYTAPSHYSQKAPRTSTTPNTPQLLRSDSYDSRTSLEPISPMTPMYEPALRYAPTVATARSPFDEQFPDGLVFAGTKRRPSTLSDSHRSLSYEDDSSASTPTSERPEKGGRRYPCRFRDIHGCEKTFTTSGHASRHSKIHTSEKSITCSFQGCLKKFTRTDNMKQHLETHYKDKSRSSRPSLSERRSSSASAKSSSRSKAVSAATPPLPPPISGAWEPPHPGRRPSAVHSPASGLDVLALAIACQDDT</sequence>
<accession>A0AAN7CAM6</accession>
<feature type="compositionally biased region" description="Polar residues" evidence="9">
    <location>
        <begin position="36"/>
        <end position="67"/>
    </location>
</feature>
<keyword evidence="5" id="KW-0805">Transcription regulation</keyword>
<evidence type="ECO:0000256" key="2">
    <source>
        <dbReference type="ARBA" id="ARBA00022723"/>
    </source>
</evidence>
<dbReference type="EMBL" id="MU860103">
    <property type="protein sequence ID" value="KAK4238240.1"/>
    <property type="molecule type" value="Genomic_DNA"/>
</dbReference>
<evidence type="ECO:0000259" key="10">
    <source>
        <dbReference type="PROSITE" id="PS50157"/>
    </source>
</evidence>
<evidence type="ECO:0000256" key="4">
    <source>
        <dbReference type="ARBA" id="ARBA00022833"/>
    </source>
</evidence>
<dbReference type="Proteomes" id="UP001303760">
    <property type="component" value="Unassembled WGS sequence"/>
</dbReference>
<dbReference type="PROSITE" id="PS50157">
    <property type="entry name" value="ZINC_FINGER_C2H2_2"/>
    <property type="match status" value="2"/>
</dbReference>